<protein>
    <submittedName>
        <fullName evidence="1">Uncharacterized protein</fullName>
    </submittedName>
</protein>
<dbReference type="AlphaFoldDB" id="A0A2C9CHG3"/>
<dbReference type="KEGG" id="kst:KSMBR1_2634"/>
<proteinExistence type="predicted"/>
<evidence type="ECO:0000313" key="1">
    <source>
        <dbReference type="EMBL" id="SOH05121.1"/>
    </source>
</evidence>
<dbReference type="EMBL" id="LT934425">
    <property type="protein sequence ID" value="SOH05121.1"/>
    <property type="molecule type" value="Genomic_DNA"/>
</dbReference>
<reference evidence="2" key="1">
    <citation type="submission" date="2017-10" db="EMBL/GenBank/DDBJ databases">
        <authorList>
            <person name="Frank J."/>
        </authorList>
    </citation>
    <scope>NUCLEOTIDE SEQUENCE [LARGE SCALE GENOMIC DNA]</scope>
</reference>
<dbReference type="Proteomes" id="UP000221734">
    <property type="component" value="Chromosome Kuenenia_stuttgartiensis_MBR1"/>
</dbReference>
<accession>A0A2C9CHG3</accession>
<name>A0A2C9CHG3_KUEST</name>
<gene>
    <name evidence="1" type="ORF">KSMBR1_2634</name>
</gene>
<sequence>MATENIPYKIPENEASVFYPPIGDAPELTRDNMREIQHYAFKITDITFQTLRNETRLELLNIATQYTKKIFSFLPHKSSETTSHTVNDSGKNAAEQLYESFLPVEPIISHRYCPESIPIILTGHEPIFYHPGIWIKNHLAYYLAEKLKGISINLIVDSDSCKAGFVYVPCFSEESASIQKVSFVEGKETQAYEEISLERIEVIERFKDKVDALLRKNNHDDVKNTVKDMQIMFDCFMYQIRHAYQQGCKDMTGLFTAARKGLENAFGIKNLEIPVSLMCNTKGFYSFFLHILYNAKQFTEIHNEKLNDYRNTHAISSKANPVPDLEIHDTLVELPFWIWEKGGARNKCYARYDAGSIIVTNGNQMELALKKDEDPQKIISRLRSLASHPFHPIKLRPRAITLTMFSRLFLSDVFIHGIGGSRYDVITNGIMKDFFHINPPKYITTTTTLFLPVKTHDIDAKTFPALQKELNDMRTNPERHASGKTRQHPLFLKMVEEKRALIERMRGSDKEKRSQLFHQIKKLNASMFKQITNEFGNRQKKLAAIKEKKAYNKVVKCREYPIGIFPFNALHDHFANVFSESKNKDKQS</sequence>
<dbReference type="RefSeq" id="WP_099325754.1">
    <property type="nucleotide sequence ID" value="NZ_LT934425.1"/>
</dbReference>
<organism evidence="1 2">
    <name type="scientific">Kuenenia stuttgartiensis</name>
    <dbReference type="NCBI Taxonomy" id="174633"/>
    <lineage>
        <taxon>Bacteria</taxon>
        <taxon>Pseudomonadati</taxon>
        <taxon>Planctomycetota</taxon>
        <taxon>Candidatus Brocadiia</taxon>
        <taxon>Candidatus Brocadiales</taxon>
        <taxon>Candidatus Brocadiaceae</taxon>
        <taxon>Candidatus Kuenenia</taxon>
    </lineage>
</organism>
<evidence type="ECO:0000313" key="2">
    <source>
        <dbReference type="Proteomes" id="UP000221734"/>
    </source>
</evidence>
<dbReference type="OrthoDB" id="255440at2"/>
<keyword evidence="2" id="KW-1185">Reference proteome</keyword>